<evidence type="ECO:0000259" key="10">
    <source>
        <dbReference type="PROSITE" id="PS50072"/>
    </source>
</evidence>
<organism evidence="12 13">
    <name type="scientific">Penstemon smallii</name>
    <dbReference type="NCBI Taxonomy" id="265156"/>
    <lineage>
        <taxon>Eukaryota</taxon>
        <taxon>Viridiplantae</taxon>
        <taxon>Streptophyta</taxon>
        <taxon>Embryophyta</taxon>
        <taxon>Tracheophyta</taxon>
        <taxon>Spermatophyta</taxon>
        <taxon>Magnoliopsida</taxon>
        <taxon>eudicotyledons</taxon>
        <taxon>Gunneridae</taxon>
        <taxon>Pentapetalae</taxon>
        <taxon>asterids</taxon>
        <taxon>lamiids</taxon>
        <taxon>Lamiales</taxon>
        <taxon>Plantaginaceae</taxon>
        <taxon>Cheloneae</taxon>
        <taxon>Penstemon</taxon>
    </lineage>
</organism>
<dbReference type="SUPFAM" id="SSF50891">
    <property type="entry name" value="Cyclophilin-like"/>
    <property type="match status" value="1"/>
</dbReference>
<evidence type="ECO:0000259" key="11">
    <source>
        <dbReference type="PROSITE" id="PS50102"/>
    </source>
</evidence>
<dbReference type="InterPro" id="IPR035542">
    <property type="entry name" value="CRIP"/>
</dbReference>
<dbReference type="Proteomes" id="UP001634393">
    <property type="component" value="Unassembled WGS sequence"/>
</dbReference>
<feature type="compositionally biased region" description="Basic and acidic residues" evidence="9">
    <location>
        <begin position="425"/>
        <end position="434"/>
    </location>
</feature>
<evidence type="ECO:0000256" key="2">
    <source>
        <dbReference type="ARBA" id="ARBA00004123"/>
    </source>
</evidence>
<reference evidence="12 13" key="1">
    <citation type="submission" date="2024-12" db="EMBL/GenBank/DDBJ databases">
        <title>The unique morphological basis and parallel evolutionary history of personate flowers in Penstemon.</title>
        <authorList>
            <person name="Depatie T.H."/>
            <person name="Wessinger C.A."/>
        </authorList>
    </citation>
    <scope>NUCLEOTIDE SEQUENCE [LARGE SCALE GENOMIC DNA]</scope>
    <source>
        <strain evidence="12">WTNN_2</strain>
        <tissue evidence="12">Leaf</tissue>
    </source>
</reference>
<evidence type="ECO:0000256" key="1">
    <source>
        <dbReference type="ARBA" id="ARBA00000971"/>
    </source>
</evidence>
<evidence type="ECO:0000256" key="4">
    <source>
        <dbReference type="ARBA" id="ARBA00023110"/>
    </source>
</evidence>
<protein>
    <recommendedName>
        <fullName evidence="8">Peptidyl-prolyl cis-trans isomerase</fullName>
        <shortName evidence="8">PPIase</shortName>
        <ecNumber evidence="8">5.2.1.8</ecNumber>
    </recommendedName>
</protein>
<keyword evidence="4 8" id="KW-0697">Rotamase</keyword>
<dbReference type="GO" id="GO:0003755">
    <property type="term" value="F:peptidyl-prolyl cis-trans isomerase activity"/>
    <property type="evidence" value="ECO:0007669"/>
    <property type="project" value="UniProtKB-UniRule"/>
</dbReference>
<evidence type="ECO:0000256" key="6">
    <source>
        <dbReference type="ARBA" id="ARBA00023242"/>
    </source>
</evidence>
<dbReference type="Gene3D" id="2.40.100.10">
    <property type="entry name" value="Cyclophilin-like"/>
    <property type="match status" value="1"/>
</dbReference>
<dbReference type="InterPro" id="IPR012677">
    <property type="entry name" value="Nucleotide-bd_a/b_plait_sf"/>
</dbReference>
<dbReference type="PROSITE" id="PS50072">
    <property type="entry name" value="CSA_PPIASE_2"/>
    <property type="match status" value="1"/>
</dbReference>
<feature type="domain" description="PPIase cyclophilin-type" evidence="10">
    <location>
        <begin position="7"/>
        <end position="123"/>
    </location>
</feature>
<evidence type="ECO:0000313" key="13">
    <source>
        <dbReference type="Proteomes" id="UP001634393"/>
    </source>
</evidence>
<dbReference type="SMART" id="SM00360">
    <property type="entry name" value="RRM"/>
    <property type="match status" value="1"/>
</dbReference>
<comment type="similarity">
    <text evidence="8">Belongs to the cyclophilin-type PPIase family. PPIL4 subfamily.</text>
</comment>
<gene>
    <name evidence="12" type="ORF">ACJIZ3_022908</name>
</gene>
<comment type="function">
    <text evidence="8">PPIases accelerate the folding of proteins. It catalyzes the cis-trans isomerization of proline imidic peptide bonds in oligopeptides.</text>
</comment>
<dbReference type="EMBL" id="JBJXBP010000003">
    <property type="protein sequence ID" value="KAL3838317.1"/>
    <property type="molecule type" value="Genomic_DNA"/>
</dbReference>
<dbReference type="PRINTS" id="PR00153">
    <property type="entry name" value="CSAPPISMRASE"/>
</dbReference>
<dbReference type="GO" id="GO:0003723">
    <property type="term" value="F:RNA binding"/>
    <property type="evidence" value="ECO:0007669"/>
    <property type="project" value="UniProtKB-UniRule"/>
</dbReference>
<dbReference type="InterPro" id="IPR002130">
    <property type="entry name" value="Cyclophilin-type_PPIase_dom"/>
</dbReference>
<accession>A0ABD3TNG7</accession>
<feature type="region of interest" description="Disordered" evidence="9">
    <location>
        <begin position="363"/>
        <end position="462"/>
    </location>
</feature>
<name>A0ABD3TNG7_9LAMI</name>
<comment type="subcellular location">
    <subcellularLocation>
        <location evidence="2 8">Nucleus</location>
    </subcellularLocation>
</comment>
<comment type="catalytic activity">
    <reaction evidence="1 8">
        <text>[protein]-peptidylproline (omega=180) = [protein]-peptidylproline (omega=0)</text>
        <dbReference type="Rhea" id="RHEA:16237"/>
        <dbReference type="Rhea" id="RHEA-COMP:10747"/>
        <dbReference type="Rhea" id="RHEA-COMP:10748"/>
        <dbReference type="ChEBI" id="CHEBI:83833"/>
        <dbReference type="ChEBI" id="CHEBI:83834"/>
        <dbReference type="EC" id="5.2.1.8"/>
    </reaction>
</comment>
<evidence type="ECO:0000256" key="7">
    <source>
        <dbReference type="PROSITE-ProRule" id="PRU00176"/>
    </source>
</evidence>
<dbReference type="GO" id="GO:0005634">
    <property type="term" value="C:nucleus"/>
    <property type="evidence" value="ECO:0007669"/>
    <property type="project" value="UniProtKB-SubCell"/>
</dbReference>
<evidence type="ECO:0000256" key="8">
    <source>
        <dbReference type="RuleBase" id="RU365081"/>
    </source>
</evidence>
<comment type="caution">
    <text evidence="12">The sequence shown here is derived from an EMBL/GenBank/DDBJ whole genome shotgun (WGS) entry which is preliminary data.</text>
</comment>
<feature type="compositionally biased region" description="Basic and acidic residues" evidence="9">
    <location>
        <begin position="371"/>
        <end position="411"/>
    </location>
</feature>
<dbReference type="InterPro" id="IPR035979">
    <property type="entry name" value="RBD_domain_sf"/>
</dbReference>
<sequence>MSVMLVTSLGDIVVDLFTDRCPLTCKKFLKIKYYNGCLFHNIQKDFTAQTGDPTGTGSRGDSVNKFLYGDQARFFGDEIHSDVKHSKIGTLAMANAGKHLNASQFYITLRDGHLDYLDGKHTIRITDPTTILIRIKHTYILDDPFADPPQLSQLIPDVEEDVRLEDDWIPMDEQLNPQELEEVVRAKDARSSAAVLESVGDIPYAEIKPPENVLFVCKLNPVTKDEDLHLIFSERAKPISTEVIRDHKTGVSLGYAFIEFKDKIACEVARSKMKDKTMIDDRKIHVDYSQSVAKLWSQYRRRSQIGQGEGCFKGGSLGHIVKDCTTDYATSKNSKYKIKDDNTRWGGDGITRYEMELADISRKHRKLRRDHKAEQHDAKPSTKRLDYNNYSKDEDRKRRDTHRDKERREDEQCQTSPYRRGRERHHLEKYERNERRNKRRREDRHSGDICDRGDDRGKRHRF</sequence>
<dbReference type="EC" id="5.2.1.8" evidence="8"/>
<dbReference type="AlphaFoldDB" id="A0ABD3TNG7"/>
<keyword evidence="13" id="KW-1185">Reference proteome</keyword>
<evidence type="ECO:0000256" key="3">
    <source>
        <dbReference type="ARBA" id="ARBA00022884"/>
    </source>
</evidence>
<dbReference type="SUPFAM" id="SSF54928">
    <property type="entry name" value="RNA-binding domain, RBD"/>
    <property type="match status" value="1"/>
</dbReference>
<dbReference type="Pfam" id="PF00076">
    <property type="entry name" value="RRM_1"/>
    <property type="match status" value="1"/>
</dbReference>
<dbReference type="PANTHER" id="PTHR45843">
    <property type="entry name" value="PEPTIDYL-PROLYL CIS-TRANS ISOMERASE-LIKE 4"/>
    <property type="match status" value="1"/>
</dbReference>
<dbReference type="PANTHER" id="PTHR45843:SF1">
    <property type="entry name" value="PEPTIDYL-PROLYL CIS-TRANS ISOMERASE-LIKE 4"/>
    <property type="match status" value="1"/>
</dbReference>
<dbReference type="Gene3D" id="3.30.70.330">
    <property type="match status" value="1"/>
</dbReference>
<dbReference type="PROSITE" id="PS50102">
    <property type="entry name" value="RRM"/>
    <property type="match status" value="1"/>
</dbReference>
<keyword evidence="6 8" id="KW-0539">Nucleus</keyword>
<evidence type="ECO:0000256" key="5">
    <source>
        <dbReference type="ARBA" id="ARBA00023235"/>
    </source>
</evidence>
<keyword evidence="3 7" id="KW-0694">RNA-binding</keyword>
<feature type="compositionally biased region" description="Basic and acidic residues" evidence="9">
    <location>
        <begin position="443"/>
        <end position="462"/>
    </location>
</feature>
<keyword evidence="5 8" id="KW-0413">Isomerase</keyword>
<dbReference type="InterPro" id="IPR029000">
    <property type="entry name" value="Cyclophilin-like_dom_sf"/>
</dbReference>
<feature type="domain" description="RRM" evidence="11">
    <location>
        <begin position="212"/>
        <end position="291"/>
    </location>
</feature>
<dbReference type="Pfam" id="PF00160">
    <property type="entry name" value="Pro_isomerase"/>
    <property type="match status" value="1"/>
</dbReference>
<evidence type="ECO:0000313" key="12">
    <source>
        <dbReference type="EMBL" id="KAL3838317.1"/>
    </source>
</evidence>
<proteinExistence type="inferred from homology"/>
<evidence type="ECO:0000256" key="9">
    <source>
        <dbReference type="SAM" id="MobiDB-lite"/>
    </source>
</evidence>
<dbReference type="InterPro" id="IPR000504">
    <property type="entry name" value="RRM_dom"/>
</dbReference>